<protein>
    <submittedName>
        <fullName evidence="2">Uncharacterized protein</fullName>
    </submittedName>
</protein>
<accession>A0A7C0YBF0</accession>
<organism evidence="2">
    <name type="scientific">Desulfofervidus auxilii</name>
    <dbReference type="NCBI Taxonomy" id="1621989"/>
    <lineage>
        <taxon>Bacteria</taxon>
        <taxon>Pseudomonadati</taxon>
        <taxon>Thermodesulfobacteriota</taxon>
        <taxon>Candidatus Desulfofervidia</taxon>
        <taxon>Candidatus Desulfofervidales</taxon>
        <taxon>Candidatus Desulfofervidaceae</taxon>
        <taxon>Candidatus Desulfofervidus</taxon>
    </lineage>
</organism>
<gene>
    <name evidence="2" type="ORF">ENG63_10315</name>
</gene>
<dbReference type="AlphaFoldDB" id="A0A7C0YBF0"/>
<dbReference type="Proteomes" id="UP000886289">
    <property type="component" value="Unassembled WGS sequence"/>
</dbReference>
<evidence type="ECO:0000256" key="1">
    <source>
        <dbReference type="SAM" id="Phobius"/>
    </source>
</evidence>
<dbReference type="EMBL" id="DRBS01000379">
    <property type="protein sequence ID" value="HDD45232.1"/>
    <property type="molecule type" value="Genomic_DNA"/>
</dbReference>
<keyword evidence="1" id="KW-0472">Membrane</keyword>
<dbReference type="PROSITE" id="PS51257">
    <property type="entry name" value="PROKAR_LIPOPROTEIN"/>
    <property type="match status" value="1"/>
</dbReference>
<keyword evidence="1" id="KW-0812">Transmembrane</keyword>
<feature type="transmembrane region" description="Helical" evidence="1">
    <location>
        <begin position="12"/>
        <end position="35"/>
    </location>
</feature>
<evidence type="ECO:0000313" key="2">
    <source>
        <dbReference type="EMBL" id="HDD45232.1"/>
    </source>
</evidence>
<sequence>MNNKNKKRIIKWFEKEVVIIAVIFFVCGCQVGSMLQTVIPAKTKTFTVTEVDYDEAFSKALKTANELRFNVLTSDKASGTFYAQRGSGYIEFSELNFFLERLQEKKHQVTLRVKSSKPESVINNFMKVYGKYVKILPLD</sequence>
<name>A0A7C0YBF0_DESA2</name>
<reference evidence="2" key="1">
    <citation type="journal article" date="2020" name="mSystems">
        <title>Genome- and Community-Level Interaction Insights into Carbon Utilization and Element Cycling Functions of Hydrothermarchaeota in Hydrothermal Sediment.</title>
        <authorList>
            <person name="Zhou Z."/>
            <person name="Liu Y."/>
            <person name="Xu W."/>
            <person name="Pan J."/>
            <person name="Luo Z.H."/>
            <person name="Li M."/>
        </authorList>
    </citation>
    <scope>NUCLEOTIDE SEQUENCE [LARGE SCALE GENOMIC DNA]</scope>
    <source>
        <strain evidence="2">HyVt-233</strain>
    </source>
</reference>
<keyword evidence="1" id="KW-1133">Transmembrane helix</keyword>
<proteinExistence type="predicted"/>
<comment type="caution">
    <text evidence="2">The sequence shown here is derived from an EMBL/GenBank/DDBJ whole genome shotgun (WGS) entry which is preliminary data.</text>
</comment>